<keyword evidence="2" id="KW-1185">Reference proteome</keyword>
<proteinExistence type="predicted"/>
<organism evidence="1 2">
    <name type="scientific">Celerinatantimonas yamalensis</name>
    <dbReference type="NCBI Taxonomy" id="559956"/>
    <lineage>
        <taxon>Bacteria</taxon>
        <taxon>Pseudomonadati</taxon>
        <taxon>Pseudomonadota</taxon>
        <taxon>Gammaproteobacteria</taxon>
        <taxon>Celerinatantimonadaceae</taxon>
        <taxon>Celerinatantimonas</taxon>
    </lineage>
</organism>
<gene>
    <name evidence="1" type="ORF">ABUE30_15730</name>
</gene>
<protein>
    <submittedName>
        <fullName evidence="1">Uncharacterized protein</fullName>
    </submittedName>
</protein>
<evidence type="ECO:0000313" key="2">
    <source>
        <dbReference type="Proteomes" id="UP001629953"/>
    </source>
</evidence>
<comment type="caution">
    <text evidence="1">The sequence shown here is derived from an EMBL/GenBank/DDBJ whole genome shotgun (WGS) entry which is preliminary data.</text>
</comment>
<dbReference type="EMBL" id="JBEQCT010000009">
    <property type="protein sequence ID" value="MFM2486482.1"/>
    <property type="molecule type" value="Genomic_DNA"/>
</dbReference>
<dbReference type="RefSeq" id="WP_408624787.1">
    <property type="nucleotide sequence ID" value="NZ_JBEQCT010000009.1"/>
</dbReference>
<dbReference type="Proteomes" id="UP001629953">
    <property type="component" value="Unassembled WGS sequence"/>
</dbReference>
<reference evidence="1 2" key="1">
    <citation type="journal article" date="2013" name="Int. J. Syst. Evol. Microbiol.">
        <title>Celerinatantimonas yamalensis sp. nov., a cold-adapted diazotrophic bacterium from a cold permafrost brine.</title>
        <authorList>
            <person name="Shcherbakova V."/>
            <person name="Chuvilskaya N."/>
            <person name="Rivkina E."/>
            <person name="Demidov N."/>
            <person name="Uchaeva V."/>
            <person name="Suetin S."/>
            <person name="Suzina N."/>
            <person name="Gilichinsky D."/>
        </authorList>
    </citation>
    <scope>NUCLEOTIDE SEQUENCE [LARGE SCALE GENOMIC DNA]</scope>
    <source>
        <strain evidence="1 2">C7</strain>
    </source>
</reference>
<name>A0ABW9G9W4_9GAMM</name>
<evidence type="ECO:0000313" key="1">
    <source>
        <dbReference type="EMBL" id="MFM2486482.1"/>
    </source>
</evidence>
<sequence>MTIDELQTLLKLTTEQTQELRAIEARYIELTEQVFGDDLSARKMLKSLRQLSQNKHQQICALLTQKQQQHYLHLIADDHQMFKHKLLQIK</sequence>
<accession>A0ABW9G9W4</accession>